<sequence>MKDLINSNQGINRTGMMSSLVDSLETKEGAETLTSPSAGFSSELGENRIRYMREAEPIGSMPKPGKTKGLFSNAKSKMSPSKTLLMDKLGERLAFERSGVRLYEALLSKYHGSPNKEILPPLEQLEHFYEAELNHFTLVSDVILELGGDPTAVTPSADVTGVASCGWVQVIADPRTTFMQSLEVIHMAELVDNACWELLIELARNNNLEQIASSFEEALEEEREHLENVTNWLRGMSQSDEAISEMLLT</sequence>
<protein>
    <submittedName>
        <fullName evidence="1">Ferritin-like domain-containing protein</fullName>
    </submittedName>
</protein>
<dbReference type="SUPFAM" id="SSF47240">
    <property type="entry name" value="Ferritin-like"/>
    <property type="match status" value="1"/>
</dbReference>
<evidence type="ECO:0000313" key="2">
    <source>
        <dbReference type="Proteomes" id="UP001324634"/>
    </source>
</evidence>
<dbReference type="CDD" id="cd00657">
    <property type="entry name" value="Ferritin_like"/>
    <property type="match status" value="1"/>
</dbReference>
<name>A0AAX4HL42_9BACT</name>
<dbReference type="Proteomes" id="UP001324634">
    <property type="component" value="Chromosome"/>
</dbReference>
<evidence type="ECO:0000313" key="1">
    <source>
        <dbReference type="EMBL" id="WPU63875.1"/>
    </source>
</evidence>
<dbReference type="RefSeq" id="WP_321391433.1">
    <property type="nucleotide sequence ID" value="NZ_CP139487.1"/>
</dbReference>
<dbReference type="InterPro" id="IPR009078">
    <property type="entry name" value="Ferritin-like_SF"/>
</dbReference>
<reference evidence="1 2" key="1">
    <citation type="submission" date="2023-11" db="EMBL/GenBank/DDBJ databases">
        <title>Peredibacter starrii A3.12.</title>
        <authorList>
            <person name="Mitchell R.J."/>
        </authorList>
    </citation>
    <scope>NUCLEOTIDE SEQUENCE [LARGE SCALE GENOMIC DNA]</scope>
    <source>
        <strain evidence="1 2">A3.12</strain>
    </source>
</reference>
<dbReference type="InterPro" id="IPR012347">
    <property type="entry name" value="Ferritin-like"/>
</dbReference>
<accession>A0AAX4HL42</accession>
<dbReference type="KEGG" id="psti:SOO65_14365"/>
<dbReference type="EMBL" id="CP139487">
    <property type="protein sequence ID" value="WPU63875.1"/>
    <property type="molecule type" value="Genomic_DNA"/>
</dbReference>
<keyword evidence="2" id="KW-1185">Reference proteome</keyword>
<dbReference type="AlphaFoldDB" id="A0AAX4HL42"/>
<gene>
    <name evidence="1" type="ORF">SOO65_14365</name>
</gene>
<organism evidence="1 2">
    <name type="scientific">Peredibacter starrii</name>
    <dbReference type="NCBI Taxonomy" id="28202"/>
    <lineage>
        <taxon>Bacteria</taxon>
        <taxon>Pseudomonadati</taxon>
        <taxon>Bdellovibrionota</taxon>
        <taxon>Bacteriovoracia</taxon>
        <taxon>Bacteriovoracales</taxon>
        <taxon>Bacteriovoracaceae</taxon>
        <taxon>Peredibacter</taxon>
    </lineage>
</organism>
<proteinExistence type="predicted"/>
<dbReference type="Gene3D" id="1.20.1260.10">
    <property type="match status" value="1"/>
</dbReference>